<protein>
    <submittedName>
        <fullName evidence="7">Energy-coupling factor transporter transmembrane protein EcfT</fullName>
    </submittedName>
</protein>
<keyword evidence="5 6" id="KW-0472">Membrane</keyword>
<dbReference type="Proteomes" id="UP000432715">
    <property type="component" value="Unassembled WGS sequence"/>
</dbReference>
<evidence type="ECO:0000256" key="2">
    <source>
        <dbReference type="ARBA" id="ARBA00022475"/>
    </source>
</evidence>
<evidence type="ECO:0000256" key="3">
    <source>
        <dbReference type="ARBA" id="ARBA00022692"/>
    </source>
</evidence>
<name>A0A6I0EYW8_9FIRM</name>
<evidence type="ECO:0000256" key="5">
    <source>
        <dbReference type="ARBA" id="ARBA00023136"/>
    </source>
</evidence>
<proteinExistence type="predicted"/>
<feature type="transmembrane region" description="Helical" evidence="6">
    <location>
        <begin position="131"/>
        <end position="150"/>
    </location>
</feature>
<evidence type="ECO:0000313" key="7">
    <source>
        <dbReference type="EMBL" id="KAB3531274.1"/>
    </source>
</evidence>
<feature type="transmembrane region" description="Helical" evidence="6">
    <location>
        <begin position="225"/>
        <end position="243"/>
    </location>
</feature>
<feature type="transmembrane region" description="Helical" evidence="6">
    <location>
        <begin position="29"/>
        <end position="48"/>
    </location>
</feature>
<keyword evidence="3 6" id="KW-0812">Transmembrane</keyword>
<evidence type="ECO:0000256" key="1">
    <source>
        <dbReference type="ARBA" id="ARBA00004141"/>
    </source>
</evidence>
<feature type="transmembrane region" description="Helical" evidence="6">
    <location>
        <begin position="98"/>
        <end position="119"/>
    </location>
</feature>
<keyword evidence="4 6" id="KW-1133">Transmembrane helix</keyword>
<keyword evidence="2" id="KW-1003">Cell membrane</keyword>
<dbReference type="AlphaFoldDB" id="A0A6I0EYW8"/>
<dbReference type="InterPro" id="IPR051611">
    <property type="entry name" value="ECF_transporter_component"/>
</dbReference>
<dbReference type="Pfam" id="PF02361">
    <property type="entry name" value="CbiQ"/>
    <property type="match status" value="1"/>
</dbReference>
<organism evidence="7 8">
    <name type="scientific">Alkaliphilus pronyensis</name>
    <dbReference type="NCBI Taxonomy" id="1482732"/>
    <lineage>
        <taxon>Bacteria</taxon>
        <taxon>Bacillati</taxon>
        <taxon>Bacillota</taxon>
        <taxon>Clostridia</taxon>
        <taxon>Peptostreptococcales</taxon>
        <taxon>Natronincolaceae</taxon>
        <taxon>Alkaliphilus</taxon>
    </lineage>
</organism>
<evidence type="ECO:0000313" key="8">
    <source>
        <dbReference type="Proteomes" id="UP000432715"/>
    </source>
</evidence>
<evidence type="ECO:0000256" key="6">
    <source>
        <dbReference type="SAM" id="Phobius"/>
    </source>
</evidence>
<dbReference type="PANTHER" id="PTHR34857">
    <property type="entry name" value="SLL0384 PROTEIN"/>
    <property type="match status" value="1"/>
</dbReference>
<dbReference type="InterPro" id="IPR003339">
    <property type="entry name" value="ABC/ECF_trnsptr_transmembrane"/>
</dbReference>
<comment type="caution">
    <text evidence="7">The sequence shown here is derived from an EMBL/GenBank/DDBJ whole genome shotgun (WGS) entry which is preliminary data.</text>
</comment>
<feature type="transmembrane region" description="Helical" evidence="6">
    <location>
        <begin position="60"/>
        <end position="78"/>
    </location>
</feature>
<evidence type="ECO:0000256" key="4">
    <source>
        <dbReference type="ARBA" id="ARBA00022989"/>
    </source>
</evidence>
<gene>
    <name evidence="7" type="ORF">F8154_13115</name>
</gene>
<keyword evidence="8" id="KW-1185">Reference proteome</keyword>
<dbReference type="OrthoDB" id="1707244at2"/>
<dbReference type="GO" id="GO:0005886">
    <property type="term" value="C:plasma membrane"/>
    <property type="evidence" value="ECO:0007669"/>
    <property type="project" value="UniProtKB-ARBA"/>
</dbReference>
<dbReference type="PANTHER" id="PTHR34857:SF2">
    <property type="entry name" value="SLL0384 PROTEIN"/>
    <property type="match status" value="1"/>
</dbReference>
<reference evidence="7 8" key="1">
    <citation type="submission" date="2019-10" db="EMBL/GenBank/DDBJ databases">
        <title>Alkaliphilus serpentinus sp. nov. and Alkaliphilus pronyensis sp. nov., two novel anaerobic alkaliphilic species isolated from the serpentinized-hosted hydrothermal field of the Prony Bay (New Caledonia).</title>
        <authorList>
            <person name="Postec A."/>
        </authorList>
    </citation>
    <scope>NUCLEOTIDE SEQUENCE [LARGE SCALE GENOMIC DNA]</scope>
    <source>
        <strain evidence="7 8">LacV</strain>
    </source>
</reference>
<comment type="subcellular location">
    <subcellularLocation>
        <location evidence="1">Membrane</location>
        <topology evidence="1">Multi-pass membrane protein</topology>
    </subcellularLocation>
</comment>
<dbReference type="CDD" id="cd16914">
    <property type="entry name" value="EcfT"/>
    <property type="match status" value="1"/>
</dbReference>
<sequence>MIRENKIDPRTKLTAVILISSLAVLIKDIALLLGIFSITFIIALGFGNNPLALFKKLKKLALLFMAIIIIQSSFSSGIPLLRIGSITLLTIDGFTKGILLAIRMCIIIISATIISTSSPREIVQGLIQWKIPYEIAFMVSIGIRFLPLFVDEIKDTVNAIQLRGIELDKIPIGKRMKIYSYVLMPVVATTLMKSKRLSIAMESKGFGIYPRRSSFKRLKLSKVDYLLMAAFLVGAFTIVTVYLG</sequence>
<accession>A0A6I0EYW8</accession>
<dbReference type="EMBL" id="WBZC01000059">
    <property type="protein sequence ID" value="KAB3531274.1"/>
    <property type="molecule type" value="Genomic_DNA"/>
</dbReference>